<dbReference type="AlphaFoldDB" id="A0A485CHQ9"/>
<evidence type="ECO:0000313" key="2">
    <source>
        <dbReference type="Proteomes" id="UP000345637"/>
    </source>
</evidence>
<dbReference type="InterPro" id="IPR008886">
    <property type="entry name" value="UPF0227/Esterase_YqiA"/>
</dbReference>
<name>A0A485CHQ9_RAOPL</name>
<accession>A0A485CHQ9</accession>
<gene>
    <name evidence="1" type="ORF">NCTC12998_05871</name>
</gene>
<dbReference type="Proteomes" id="UP000345637">
    <property type="component" value="Unassembled WGS sequence"/>
</dbReference>
<evidence type="ECO:0000313" key="1">
    <source>
        <dbReference type="EMBL" id="VFS84111.1"/>
    </source>
</evidence>
<organism evidence="1 2">
    <name type="scientific">Raoultella planticola</name>
    <name type="common">Klebsiella planticola</name>
    <dbReference type="NCBI Taxonomy" id="575"/>
    <lineage>
        <taxon>Bacteria</taxon>
        <taxon>Pseudomonadati</taxon>
        <taxon>Pseudomonadota</taxon>
        <taxon>Gammaproteobacteria</taxon>
        <taxon>Enterobacterales</taxon>
        <taxon>Enterobacteriaceae</taxon>
        <taxon>Klebsiella/Raoultella group</taxon>
        <taxon>Raoultella</taxon>
    </lineage>
</organism>
<sequence>MLISGPSASTTSARKTAIVVLVILSRQDEALDSQRSADLLHHYYEIIWDNEQTPQIQKHLPPSAADKSL</sequence>
<reference evidence="1 2" key="1">
    <citation type="submission" date="2019-03" db="EMBL/GenBank/DDBJ databases">
        <authorList>
            <consortium name="Pathogen Informatics"/>
        </authorList>
    </citation>
    <scope>NUCLEOTIDE SEQUENCE [LARGE SCALE GENOMIC DNA]</scope>
    <source>
        <strain evidence="1 2">NCTC12998</strain>
    </source>
</reference>
<proteinExistence type="predicted"/>
<protein>
    <submittedName>
        <fullName evidence="1">Uncharacterized protein</fullName>
    </submittedName>
</protein>
<dbReference type="Pfam" id="PF05728">
    <property type="entry name" value="UPF0227"/>
    <property type="match status" value="1"/>
</dbReference>
<dbReference type="EMBL" id="CAADJE010000027">
    <property type="protein sequence ID" value="VFS84111.1"/>
    <property type="molecule type" value="Genomic_DNA"/>
</dbReference>